<keyword evidence="7" id="KW-0328">Glycosyltransferase</keyword>
<evidence type="ECO:0000256" key="2">
    <source>
        <dbReference type="ARBA" id="ARBA00004760"/>
    </source>
</evidence>
<dbReference type="CDD" id="cd02520">
    <property type="entry name" value="Glucosylceramide_synthase"/>
    <property type="match status" value="1"/>
</dbReference>
<dbReference type="GO" id="GO:0008120">
    <property type="term" value="F:ceramide glucosyltransferase activity"/>
    <property type="evidence" value="ECO:0007669"/>
    <property type="project" value="UniProtKB-EC"/>
</dbReference>
<dbReference type="EMBL" id="AQGS01000130">
    <property type="protein sequence ID" value="EPS42027.1"/>
    <property type="molecule type" value="Genomic_DNA"/>
</dbReference>
<dbReference type="UniPathway" id="UPA00222"/>
<evidence type="ECO:0000256" key="8">
    <source>
        <dbReference type="ARBA" id="ARBA00022679"/>
    </source>
</evidence>
<feature type="transmembrane region" description="Helical" evidence="16">
    <location>
        <begin position="1032"/>
        <end position="1053"/>
    </location>
</feature>
<keyword evidence="10 16" id="KW-1133">Transmembrane helix</keyword>
<dbReference type="GO" id="GO:0045145">
    <property type="term" value="F:single-stranded DNA 5'-3' DNA exonuclease activity"/>
    <property type="evidence" value="ECO:0007669"/>
    <property type="project" value="InterPro"/>
</dbReference>
<dbReference type="HOGENOM" id="CLU_245412_0_0_1"/>
<evidence type="ECO:0000313" key="17">
    <source>
        <dbReference type="EMBL" id="EPS42027.1"/>
    </source>
</evidence>
<feature type="transmembrane region" description="Helical" evidence="16">
    <location>
        <begin position="690"/>
        <end position="711"/>
    </location>
</feature>
<feature type="compositionally biased region" description="Low complexity" evidence="15">
    <location>
        <begin position="1"/>
        <end position="17"/>
    </location>
</feature>
<dbReference type="Pfam" id="PF00300">
    <property type="entry name" value="His_Phos_1"/>
    <property type="match status" value="1"/>
</dbReference>
<reference evidence="17 18" key="1">
    <citation type="journal article" date="2013" name="PLoS Genet.">
        <title>Genomic mechanisms accounting for the adaptation to parasitism in nematode-trapping fungi.</title>
        <authorList>
            <person name="Meerupati T."/>
            <person name="Andersson K.M."/>
            <person name="Friman E."/>
            <person name="Kumar D."/>
            <person name="Tunlid A."/>
            <person name="Ahren D."/>
        </authorList>
    </citation>
    <scope>NUCLEOTIDE SEQUENCE [LARGE SCALE GENOMIC DNA]</scope>
    <source>
        <strain evidence="17 18">CBS 200.50</strain>
    </source>
</reference>
<dbReference type="Gene3D" id="3.40.50.1240">
    <property type="entry name" value="Phosphoglycerate mutase-like"/>
    <property type="match status" value="1"/>
</dbReference>
<reference evidence="18" key="2">
    <citation type="submission" date="2013-04" db="EMBL/GenBank/DDBJ databases">
        <title>Genomic mechanisms accounting for the adaptation to parasitism in nematode-trapping fungi.</title>
        <authorList>
            <person name="Ahren D.G."/>
        </authorList>
    </citation>
    <scope>NUCLEOTIDE SEQUENCE [LARGE SCALE GENOMIC DNA]</scope>
    <source>
        <strain evidence="18">CBS 200.50</strain>
    </source>
</reference>
<evidence type="ECO:0000256" key="6">
    <source>
        <dbReference type="ARBA" id="ARBA00019988"/>
    </source>
</evidence>
<dbReference type="InterPro" id="IPR025993">
    <property type="entry name" value="Ceramide_glucosylTrfase"/>
</dbReference>
<keyword evidence="8" id="KW-0808">Transferase</keyword>
<keyword evidence="11 16" id="KW-0472">Membrane</keyword>
<dbReference type="InterPro" id="IPR029044">
    <property type="entry name" value="Nucleotide-diphossugar_trans"/>
</dbReference>
<feature type="region of interest" description="Disordered" evidence="15">
    <location>
        <begin position="1448"/>
        <end position="1573"/>
    </location>
</feature>
<gene>
    <name evidence="17" type="ORF">H072_3991</name>
</gene>
<dbReference type="Proteomes" id="UP000015100">
    <property type="component" value="Unassembled WGS sequence"/>
</dbReference>
<feature type="compositionally biased region" description="Polar residues" evidence="15">
    <location>
        <begin position="177"/>
        <end position="186"/>
    </location>
</feature>
<dbReference type="SUPFAM" id="SSF53254">
    <property type="entry name" value="Phosphoglycerate mutase-like"/>
    <property type="match status" value="1"/>
</dbReference>
<dbReference type="Pfam" id="PF09810">
    <property type="entry name" value="Exo5"/>
    <property type="match status" value="1"/>
</dbReference>
<comment type="pathway">
    <text evidence="2">Lipid metabolism; sphingolipid metabolism.</text>
</comment>
<dbReference type="eggNOG" id="KOG2547">
    <property type="taxonomic scope" value="Eukaryota"/>
</dbReference>
<dbReference type="InterPro" id="IPR029033">
    <property type="entry name" value="His_PPase_superfam"/>
</dbReference>
<dbReference type="OrthoDB" id="1483400at2759"/>
<feature type="region of interest" description="Disordered" evidence="15">
    <location>
        <begin position="1"/>
        <end position="75"/>
    </location>
</feature>
<dbReference type="eggNOG" id="KOG4760">
    <property type="taxonomic scope" value="Eukaryota"/>
</dbReference>
<organism evidence="17 18">
    <name type="scientific">Dactylellina haptotyla (strain CBS 200.50)</name>
    <name type="common">Nematode-trapping fungus</name>
    <name type="synonym">Monacrosporium haptotylum</name>
    <dbReference type="NCBI Taxonomy" id="1284197"/>
    <lineage>
        <taxon>Eukaryota</taxon>
        <taxon>Fungi</taxon>
        <taxon>Dikarya</taxon>
        <taxon>Ascomycota</taxon>
        <taxon>Pezizomycotina</taxon>
        <taxon>Orbiliomycetes</taxon>
        <taxon>Orbiliales</taxon>
        <taxon>Orbiliaceae</taxon>
        <taxon>Dactylellina</taxon>
    </lineage>
</organism>
<evidence type="ECO:0000256" key="3">
    <source>
        <dbReference type="ARBA" id="ARBA00004991"/>
    </source>
</evidence>
<evidence type="ECO:0000313" key="18">
    <source>
        <dbReference type="Proteomes" id="UP000015100"/>
    </source>
</evidence>
<dbReference type="STRING" id="1284197.S8C2Z3"/>
<keyword evidence="18" id="KW-1185">Reference proteome</keyword>
<evidence type="ECO:0000256" key="7">
    <source>
        <dbReference type="ARBA" id="ARBA00022676"/>
    </source>
</evidence>
<keyword evidence="9 16" id="KW-0812">Transmembrane</keyword>
<feature type="compositionally biased region" description="Basic and acidic residues" evidence="15">
    <location>
        <begin position="1525"/>
        <end position="1561"/>
    </location>
</feature>
<dbReference type="Pfam" id="PF13506">
    <property type="entry name" value="Glyco_transf_21"/>
    <property type="match status" value="1"/>
</dbReference>
<dbReference type="Gene3D" id="3.90.550.10">
    <property type="entry name" value="Spore Coat Polysaccharide Biosynthesis Protein SpsA, Chain A"/>
    <property type="match status" value="1"/>
</dbReference>
<feature type="region of interest" description="Disordered" evidence="15">
    <location>
        <begin position="96"/>
        <end position="122"/>
    </location>
</feature>
<comment type="pathway">
    <text evidence="3">Sphingolipid metabolism.</text>
</comment>
<dbReference type="InterPro" id="IPR019190">
    <property type="entry name" value="EXOV"/>
</dbReference>
<comment type="similarity">
    <text evidence="4">Belongs to the glycosyltransferase 2 family.</text>
</comment>
<dbReference type="InterPro" id="IPR013078">
    <property type="entry name" value="His_Pase_superF_clade-1"/>
</dbReference>
<accession>S8C2Z3</accession>
<feature type="compositionally biased region" description="Polar residues" evidence="15">
    <location>
        <begin position="51"/>
        <end position="61"/>
    </location>
</feature>
<dbReference type="EC" id="2.4.1.80" evidence="5"/>
<name>S8C2Z3_DACHA</name>
<evidence type="ECO:0000256" key="13">
    <source>
        <dbReference type="ARBA" id="ARBA00031543"/>
    </source>
</evidence>
<evidence type="ECO:0000256" key="4">
    <source>
        <dbReference type="ARBA" id="ARBA00006739"/>
    </source>
</evidence>
<protein>
    <recommendedName>
        <fullName evidence="6">Ceramide glucosyltransferase</fullName>
        <ecNumber evidence="5">2.4.1.80</ecNumber>
    </recommendedName>
    <alternativeName>
        <fullName evidence="13">Glucosylceramide synthase</fullName>
    </alternativeName>
    <alternativeName>
        <fullName evidence="14">UDP-glucose ceramide glucosyltransferase</fullName>
    </alternativeName>
    <alternativeName>
        <fullName evidence="12">UDP-glucose:N-acylsphingosine D-glucosyltransferase</fullName>
    </alternativeName>
</protein>
<evidence type="ECO:0000256" key="5">
    <source>
        <dbReference type="ARBA" id="ARBA00012699"/>
    </source>
</evidence>
<sequence length="1573" mass="178594">MTPGSPARAAASPSSRPNRLVFRPFEPRRQNDNTPTTAAASATPSHAPATENSSESSLQKSNRGDEYDIDFELDDGDAEAIEQVFADYTRKLNDHERKEKLLAPPTSSAREQVSPPSQLSAHLEIEEEQAEQEDYHDSLALDSLLDLEYDDAELLAALVVQELPSSQNAKDEKPPRSSDTYWTNSQEDIDGQEIDRQVLWEHEQLLKRTNVEESALQVEDVIDNTPETVEARTEEEQNQKAYEAAQEAGEPLPIEDAVEDTRSPLDRWRSKAGLSKLSVSDLLSNMWCEQQHHYTLLRGFKRRTAEMQAGTKIHREIEEEIHTVVPVTVKSRHDKWGLRIWNMIQGMESLRTVGLTRELEVWGWIDGVFINGVIDEVNFTKFRNEARDEKENQKVEDIDDKAEELEVALAKNDPDTIITVVGESSKEIPETPKKKRGRPKKNPDPVSPEPATPKQQSSILDFITPSPKKSRSKGKPAYVLDLKTRFSSRIPESGSSQSKSVHIQLMLYRQLLNYMIKATPKSMVRRLCLQQDIPADEPFSDDMIAELAGLDNGTEPGSDDLTVLLENNSIEKLYTLYHRRLKQTISTIAPELTVVYRWQRNGEFLDSADYMADDTYLKEHVDNVIAWWKGERATVGVEINETWKCNKCEFMEDCIWRLNKVEEAMQRARSRRANMEGDDAFPYASLIADIAATVAVVWYVVIWLIGLLGHARIRATISRKLVAGSSRAEAVSSTLSPTTAPGVTIIRPIKSPGRFQTEPHLIECLASSVRQRYPRFELILTVADVDDPAIPGIRQLIRDHPDKDVSLIIGDEKIGINPKINNLIRGWRKAKYDIVWMVDCNIWLDPGAMGRAVDVLLGHPWDQDLTKQAPSRRPAKFVHHLPICVNTTGTDEFLKPWTGRFDSIGCALEEAFLSSSHAKFYTGINTISIAPCVLGKSNMFRKSHLMELCPKTPYSEGGLAVFSSKLCEDHLIAEHLWNFSVKDDLKYNNENGTSSGLLKHILLNEPCFQPMSGMTIGDYWARRSRWLKVRKYAVLGAALVEPGTECFLGSYIGGVGLKYFDLLPVGWTVGYFWFASVAVWCLGDWLLYHDIHKYSTVDKEDPNCPVWLKVGGRRGVFTWLLQWFGREVLALPIWFNGMLRGDVNWRGNDFSVTVGGLILLIRHAQSEGNQNKAIHQTIPDHRVKLTQFGHEQARAAGHRLKDLLVPEDTIQIYTSPYRRTRETTAGLVETLGEEWKSKTTVYEEPRIREQGCSAYQEQIWQERAAYGHFFYRIPNGESAADAYDRVSGFNESLWRQFAEPDCPSVIILVTHGLMTRVFLMKWYHYTVEEFEDWMNIEHCKFIIMQRNERGKYDLETKLRKWSDYEKQQKEAAKNNPEVQAQREAKQKKFQSMKRKWGGCPDGCTHGQQLWAQPYQHQHNHPLQGSIAAVIDQNDKDVIEKAIASSHCTTCGHELQRNRSKKSLRPVVRIEPPTMADSSSEDESSRVGSSDSGKLHSGVLHRGRDGGGSKSGFNSDYEAEDEIDSEREKQEISERNSKILQARNEKLGDMKSDSDWSKDSEGKLSPTKKSRSPM</sequence>
<feature type="compositionally biased region" description="Low complexity" evidence="15">
    <location>
        <begin position="34"/>
        <end position="50"/>
    </location>
</feature>
<dbReference type="PANTHER" id="PTHR12726">
    <property type="entry name" value="CERAMIDE GLUCOSYLTRANSFERASE"/>
    <property type="match status" value="1"/>
</dbReference>
<evidence type="ECO:0000256" key="10">
    <source>
        <dbReference type="ARBA" id="ARBA00022989"/>
    </source>
</evidence>
<evidence type="ECO:0000256" key="9">
    <source>
        <dbReference type="ARBA" id="ARBA00022692"/>
    </source>
</evidence>
<evidence type="ECO:0000256" key="16">
    <source>
        <dbReference type="SAM" id="Phobius"/>
    </source>
</evidence>
<dbReference type="PANTHER" id="PTHR12726:SF0">
    <property type="entry name" value="CERAMIDE GLUCOSYLTRANSFERASE"/>
    <property type="match status" value="1"/>
</dbReference>
<comment type="caution">
    <text evidence="17">The sequence shown here is derived from an EMBL/GenBank/DDBJ whole genome shotgun (WGS) entry which is preliminary data.</text>
</comment>
<feature type="compositionally biased region" description="Polar residues" evidence="15">
    <location>
        <begin position="105"/>
        <end position="120"/>
    </location>
</feature>
<dbReference type="CDD" id="cd07067">
    <property type="entry name" value="HP_PGM_like"/>
    <property type="match status" value="1"/>
</dbReference>
<comment type="subcellular location">
    <subcellularLocation>
        <location evidence="1">Membrane</location>
        <topology evidence="1">Multi-pass membrane protein</topology>
    </subcellularLocation>
</comment>
<feature type="transmembrane region" description="Helical" evidence="16">
    <location>
        <begin position="1065"/>
        <end position="1087"/>
    </location>
</feature>
<proteinExistence type="inferred from homology"/>
<evidence type="ECO:0000256" key="12">
    <source>
        <dbReference type="ARBA" id="ARBA00031017"/>
    </source>
</evidence>
<feature type="region of interest" description="Disordered" evidence="15">
    <location>
        <begin position="420"/>
        <end position="476"/>
    </location>
</feature>
<dbReference type="GO" id="GO:0016020">
    <property type="term" value="C:membrane"/>
    <property type="evidence" value="ECO:0007669"/>
    <property type="project" value="UniProtKB-SubCell"/>
</dbReference>
<evidence type="ECO:0000256" key="14">
    <source>
        <dbReference type="ARBA" id="ARBA00032575"/>
    </source>
</evidence>
<evidence type="ECO:0000256" key="15">
    <source>
        <dbReference type="SAM" id="MobiDB-lite"/>
    </source>
</evidence>
<feature type="region of interest" description="Disordered" evidence="15">
    <location>
        <begin position="1366"/>
        <end position="1386"/>
    </location>
</feature>
<dbReference type="GO" id="GO:0006679">
    <property type="term" value="P:glucosylceramide biosynthetic process"/>
    <property type="evidence" value="ECO:0007669"/>
    <property type="project" value="TreeGrafter"/>
</dbReference>
<dbReference type="SUPFAM" id="SSF53448">
    <property type="entry name" value="Nucleotide-diphospho-sugar transferases"/>
    <property type="match status" value="1"/>
</dbReference>
<evidence type="ECO:0000256" key="1">
    <source>
        <dbReference type="ARBA" id="ARBA00004141"/>
    </source>
</evidence>
<feature type="region of interest" description="Disordered" evidence="15">
    <location>
        <begin position="161"/>
        <end position="188"/>
    </location>
</feature>
<dbReference type="SMART" id="SM00855">
    <property type="entry name" value="PGAM"/>
    <property type="match status" value="1"/>
</dbReference>
<evidence type="ECO:0000256" key="11">
    <source>
        <dbReference type="ARBA" id="ARBA00023136"/>
    </source>
</evidence>